<dbReference type="RefSeq" id="WP_193668478.1">
    <property type="nucleotide sequence ID" value="NZ_JACDTV010000005.1"/>
</dbReference>
<dbReference type="Pfam" id="PF00294">
    <property type="entry name" value="PfkB"/>
    <property type="match status" value="1"/>
</dbReference>
<evidence type="ECO:0000256" key="6">
    <source>
        <dbReference type="RuleBase" id="RU003704"/>
    </source>
</evidence>
<comment type="caution">
    <text evidence="8">The sequence shown here is derived from an EMBL/GenBank/DDBJ whole genome shotgun (WGS) entry which is preliminary data.</text>
</comment>
<dbReference type="EC" id="2.7.1.4" evidence="8"/>
<keyword evidence="2 6" id="KW-0808">Transferase</keyword>
<dbReference type="GO" id="GO:0008865">
    <property type="term" value="F:fructokinase activity"/>
    <property type="evidence" value="ECO:0007669"/>
    <property type="project" value="UniProtKB-EC"/>
</dbReference>
<gene>
    <name evidence="8" type="ORF">JOE61_002882</name>
</gene>
<proteinExistence type="inferred from homology"/>
<dbReference type="Gene3D" id="3.40.1190.20">
    <property type="match status" value="1"/>
</dbReference>
<dbReference type="Proteomes" id="UP000732378">
    <property type="component" value="Unassembled WGS sequence"/>
</dbReference>
<dbReference type="PRINTS" id="PR00990">
    <property type="entry name" value="RIBOKINASE"/>
</dbReference>
<sequence length="299" mass="30770">MDADVMVVGEALVDVVHTADGETGEHPGGSAANVAVALARLGRGVRFATSYADDAHGRLIGEHLSAAGVELALDPHVVERTSTAAATIGADGAASYEFDLDWRLGEVPLSPAPAAVHVCSLGAVVEPGASAVLELVEQLRERATVTYDVNVRAAVTGTGSEVVERVERVVALADLVKVSDEDLAELWPTLPVERAAARLLSMGPAAVVLTRGAEGATWIDHDREVAVAPRRVEVADTIGAGDTFAAALVDGLAEEGLLGGRLAAMPVEVVERLLAHAAHAASVTVSRPGADPPYRSELG</sequence>
<dbReference type="PANTHER" id="PTHR43085">
    <property type="entry name" value="HEXOKINASE FAMILY MEMBER"/>
    <property type="match status" value="1"/>
</dbReference>
<dbReference type="InterPro" id="IPR029056">
    <property type="entry name" value="Ribokinase-like"/>
</dbReference>
<dbReference type="PANTHER" id="PTHR43085:SF1">
    <property type="entry name" value="PSEUDOURIDINE KINASE-RELATED"/>
    <property type="match status" value="1"/>
</dbReference>
<reference evidence="8 9" key="1">
    <citation type="submission" date="2021-01" db="EMBL/GenBank/DDBJ databases">
        <title>Sequencing the genomes of 1000 actinobacteria strains.</title>
        <authorList>
            <person name="Klenk H.-P."/>
        </authorList>
    </citation>
    <scope>NUCLEOTIDE SEQUENCE [LARGE SCALE GENOMIC DNA]</scope>
    <source>
        <strain evidence="8 9">DSM 18239</strain>
    </source>
</reference>
<evidence type="ECO:0000256" key="3">
    <source>
        <dbReference type="ARBA" id="ARBA00022741"/>
    </source>
</evidence>
<evidence type="ECO:0000256" key="1">
    <source>
        <dbReference type="ARBA" id="ARBA00010688"/>
    </source>
</evidence>
<keyword evidence="5" id="KW-0067">ATP-binding</keyword>
<dbReference type="InterPro" id="IPR011611">
    <property type="entry name" value="PfkB_dom"/>
</dbReference>
<dbReference type="InterPro" id="IPR002139">
    <property type="entry name" value="Ribo/fructo_kinase"/>
</dbReference>
<dbReference type="InterPro" id="IPR002173">
    <property type="entry name" value="Carboh/pur_kinase_PfkB_CS"/>
</dbReference>
<evidence type="ECO:0000256" key="5">
    <source>
        <dbReference type="ARBA" id="ARBA00022840"/>
    </source>
</evidence>
<evidence type="ECO:0000313" key="8">
    <source>
        <dbReference type="EMBL" id="MBM7509068.1"/>
    </source>
</evidence>
<dbReference type="PROSITE" id="PS00584">
    <property type="entry name" value="PFKB_KINASES_2"/>
    <property type="match status" value="1"/>
</dbReference>
<keyword evidence="4 6" id="KW-0418">Kinase</keyword>
<evidence type="ECO:0000313" key="9">
    <source>
        <dbReference type="Proteomes" id="UP000732378"/>
    </source>
</evidence>
<dbReference type="SUPFAM" id="SSF53613">
    <property type="entry name" value="Ribokinase-like"/>
    <property type="match status" value="1"/>
</dbReference>
<keyword evidence="3" id="KW-0547">Nucleotide-binding</keyword>
<organism evidence="8 9">
    <name type="scientific">Nocardioides salarius</name>
    <dbReference type="NCBI Taxonomy" id="374513"/>
    <lineage>
        <taxon>Bacteria</taxon>
        <taxon>Bacillati</taxon>
        <taxon>Actinomycetota</taxon>
        <taxon>Actinomycetes</taxon>
        <taxon>Propionibacteriales</taxon>
        <taxon>Nocardioidaceae</taxon>
        <taxon>Nocardioides</taxon>
    </lineage>
</organism>
<name>A0ABS2MD04_9ACTN</name>
<evidence type="ECO:0000256" key="2">
    <source>
        <dbReference type="ARBA" id="ARBA00022679"/>
    </source>
</evidence>
<keyword evidence="9" id="KW-1185">Reference proteome</keyword>
<evidence type="ECO:0000256" key="4">
    <source>
        <dbReference type="ARBA" id="ARBA00022777"/>
    </source>
</evidence>
<accession>A0ABS2MD04</accession>
<dbReference type="EMBL" id="JAFBBZ010000001">
    <property type="protein sequence ID" value="MBM7509068.1"/>
    <property type="molecule type" value="Genomic_DNA"/>
</dbReference>
<feature type="domain" description="Carbohydrate kinase PfkB" evidence="7">
    <location>
        <begin position="3"/>
        <end position="293"/>
    </location>
</feature>
<dbReference type="InterPro" id="IPR050306">
    <property type="entry name" value="PfkB_Carbo_kinase"/>
</dbReference>
<comment type="similarity">
    <text evidence="1 6">Belongs to the carbohydrate kinase PfkB family.</text>
</comment>
<protein>
    <submittedName>
        <fullName evidence="8">Fructokinase</fullName>
        <ecNumber evidence="8">2.7.1.4</ecNumber>
    </submittedName>
</protein>
<evidence type="ECO:0000259" key="7">
    <source>
        <dbReference type="Pfam" id="PF00294"/>
    </source>
</evidence>